<organism evidence="1 2">
    <name type="scientific">Cercophora newfieldiana</name>
    <dbReference type="NCBI Taxonomy" id="92897"/>
    <lineage>
        <taxon>Eukaryota</taxon>
        <taxon>Fungi</taxon>
        <taxon>Dikarya</taxon>
        <taxon>Ascomycota</taxon>
        <taxon>Pezizomycotina</taxon>
        <taxon>Sordariomycetes</taxon>
        <taxon>Sordariomycetidae</taxon>
        <taxon>Sordariales</taxon>
        <taxon>Lasiosphaeriaceae</taxon>
        <taxon>Cercophora</taxon>
    </lineage>
</organism>
<gene>
    <name evidence="1" type="ORF">B0T16DRAFT_97786</name>
</gene>
<comment type="caution">
    <text evidence="1">The sequence shown here is derived from an EMBL/GenBank/DDBJ whole genome shotgun (WGS) entry which is preliminary data.</text>
</comment>
<dbReference type="AlphaFoldDB" id="A0AA39YGI7"/>
<keyword evidence="2" id="KW-1185">Reference proteome</keyword>
<evidence type="ECO:0000313" key="2">
    <source>
        <dbReference type="Proteomes" id="UP001174936"/>
    </source>
</evidence>
<proteinExistence type="predicted"/>
<evidence type="ECO:0000313" key="1">
    <source>
        <dbReference type="EMBL" id="KAK0652217.1"/>
    </source>
</evidence>
<sequence length="271" mass="29394">MEVSRQPSVVDGAQYLTSKAARLVYLIGLPRRQETVRCTSTHPATCVSRRGAGQRRARRIGRSLANPGASPHPSLPLSCPQLISSTRYPVLNHGGYVSVKARERTGRLAELIDSGKPGVACATPGSQSAAKIVQGGRSYVVEGFSATNTPQWHPRKAFLNAFGAFLDAVKAFDDAREALRERKQAFLHCQMSLGDVTKVAEIPSTAWQLRLVLRAAPLFHFGVVARVVCPWVAPSPDCTSRSCCSRHRHQQLPSPSQSSPIQPSISVLHSL</sequence>
<name>A0AA39YGI7_9PEZI</name>
<protein>
    <submittedName>
        <fullName evidence="1">Uncharacterized protein</fullName>
    </submittedName>
</protein>
<dbReference type="EMBL" id="JAULSV010000002">
    <property type="protein sequence ID" value="KAK0652217.1"/>
    <property type="molecule type" value="Genomic_DNA"/>
</dbReference>
<reference evidence="1" key="1">
    <citation type="submission" date="2023-06" db="EMBL/GenBank/DDBJ databases">
        <title>Genome-scale phylogeny and comparative genomics of the fungal order Sordariales.</title>
        <authorList>
            <consortium name="Lawrence Berkeley National Laboratory"/>
            <person name="Hensen N."/>
            <person name="Bonometti L."/>
            <person name="Westerberg I."/>
            <person name="Brannstrom I.O."/>
            <person name="Guillou S."/>
            <person name="Cros-Aarteil S."/>
            <person name="Calhoun S."/>
            <person name="Haridas S."/>
            <person name="Kuo A."/>
            <person name="Mondo S."/>
            <person name="Pangilinan J."/>
            <person name="Riley R."/>
            <person name="Labutti K."/>
            <person name="Andreopoulos B."/>
            <person name="Lipzen A."/>
            <person name="Chen C."/>
            <person name="Yanf M."/>
            <person name="Daum C."/>
            <person name="Ng V."/>
            <person name="Clum A."/>
            <person name="Steindorff A."/>
            <person name="Ohm R."/>
            <person name="Martin F."/>
            <person name="Silar P."/>
            <person name="Natvig D."/>
            <person name="Lalanne C."/>
            <person name="Gautier V."/>
            <person name="Ament-Velasquez S.L."/>
            <person name="Kruys A."/>
            <person name="Hutchinson M.I."/>
            <person name="Powell A.J."/>
            <person name="Barry K."/>
            <person name="Miller A.N."/>
            <person name="Grigoriev I.V."/>
            <person name="Debuchy R."/>
            <person name="Gladieux P."/>
            <person name="Thoren M.H."/>
            <person name="Johannesson H."/>
        </authorList>
    </citation>
    <scope>NUCLEOTIDE SEQUENCE</scope>
    <source>
        <strain evidence="1">SMH2532-1</strain>
    </source>
</reference>
<accession>A0AA39YGI7</accession>
<dbReference type="Proteomes" id="UP001174936">
    <property type="component" value="Unassembled WGS sequence"/>
</dbReference>